<dbReference type="AlphaFoldDB" id="A0A0D6LYC9"/>
<organism evidence="1 2">
    <name type="scientific">Ancylostoma ceylanicum</name>
    <dbReference type="NCBI Taxonomy" id="53326"/>
    <lineage>
        <taxon>Eukaryota</taxon>
        <taxon>Metazoa</taxon>
        <taxon>Ecdysozoa</taxon>
        <taxon>Nematoda</taxon>
        <taxon>Chromadorea</taxon>
        <taxon>Rhabditida</taxon>
        <taxon>Rhabditina</taxon>
        <taxon>Rhabditomorpha</taxon>
        <taxon>Strongyloidea</taxon>
        <taxon>Ancylostomatidae</taxon>
        <taxon>Ancylostomatinae</taxon>
        <taxon>Ancylostoma</taxon>
    </lineage>
</organism>
<evidence type="ECO:0000313" key="2">
    <source>
        <dbReference type="Proteomes" id="UP000054495"/>
    </source>
</evidence>
<dbReference type="EMBL" id="KE125033">
    <property type="protein sequence ID" value="EPB72627.1"/>
    <property type="molecule type" value="Genomic_DNA"/>
</dbReference>
<keyword evidence="2" id="KW-1185">Reference proteome</keyword>
<dbReference type="Gene3D" id="3.90.70.10">
    <property type="entry name" value="Cysteine proteinases"/>
    <property type="match status" value="1"/>
</dbReference>
<name>A0A0D6LYC9_9BILA</name>
<protein>
    <submittedName>
        <fullName evidence="1">Uncharacterized protein</fullName>
    </submittedName>
</protein>
<gene>
    <name evidence="1" type="ORF">ANCCEY_08272</name>
</gene>
<dbReference type="InterPro" id="IPR038765">
    <property type="entry name" value="Papain-like_cys_pep_sf"/>
</dbReference>
<reference evidence="1 2" key="1">
    <citation type="submission" date="2013-05" db="EMBL/GenBank/DDBJ databases">
        <title>Draft genome of the parasitic nematode Anyclostoma ceylanicum.</title>
        <authorList>
            <person name="Mitreva M."/>
        </authorList>
    </citation>
    <scope>NUCLEOTIDE SEQUENCE [LARGE SCALE GENOMIC DNA]</scope>
</reference>
<evidence type="ECO:0000313" key="1">
    <source>
        <dbReference type="EMBL" id="EPB72627.1"/>
    </source>
</evidence>
<dbReference type="Proteomes" id="UP000054495">
    <property type="component" value="Unassembled WGS sequence"/>
</dbReference>
<sequence length="74" mass="8624">MLANIGQNAHQYAIFVTNLLANVCLPYPLYPCGHHANQTYYGPCPEKRWDTPVCRKTCRRKYPKSYEEDKIFGE</sequence>
<accession>A0A0D6LYC9</accession>
<dbReference type="SUPFAM" id="SSF54001">
    <property type="entry name" value="Cysteine proteinases"/>
    <property type="match status" value="1"/>
</dbReference>
<proteinExistence type="predicted"/>